<dbReference type="Proteomes" id="UP000501690">
    <property type="component" value="Linkage Group LG3"/>
</dbReference>
<evidence type="ECO:0000313" key="1">
    <source>
        <dbReference type="EMBL" id="QCD86093.1"/>
    </source>
</evidence>
<keyword evidence="2" id="KW-1185">Reference proteome</keyword>
<proteinExistence type="predicted"/>
<evidence type="ECO:0000313" key="2">
    <source>
        <dbReference type="Proteomes" id="UP000501690"/>
    </source>
</evidence>
<organism evidence="1 2">
    <name type="scientific">Vigna unguiculata</name>
    <name type="common">Cowpea</name>
    <dbReference type="NCBI Taxonomy" id="3917"/>
    <lineage>
        <taxon>Eukaryota</taxon>
        <taxon>Viridiplantae</taxon>
        <taxon>Streptophyta</taxon>
        <taxon>Embryophyta</taxon>
        <taxon>Tracheophyta</taxon>
        <taxon>Spermatophyta</taxon>
        <taxon>Magnoliopsida</taxon>
        <taxon>eudicotyledons</taxon>
        <taxon>Gunneridae</taxon>
        <taxon>Pentapetalae</taxon>
        <taxon>rosids</taxon>
        <taxon>fabids</taxon>
        <taxon>Fabales</taxon>
        <taxon>Fabaceae</taxon>
        <taxon>Papilionoideae</taxon>
        <taxon>50 kb inversion clade</taxon>
        <taxon>NPAAA clade</taxon>
        <taxon>indigoferoid/millettioid clade</taxon>
        <taxon>Phaseoleae</taxon>
        <taxon>Vigna</taxon>
    </lineage>
</organism>
<reference evidence="1 2" key="1">
    <citation type="submission" date="2019-04" db="EMBL/GenBank/DDBJ databases">
        <title>An improved genome assembly and genetic linkage map for asparagus bean, Vigna unguiculata ssp. sesquipedialis.</title>
        <authorList>
            <person name="Xia Q."/>
            <person name="Zhang R."/>
            <person name="Dong Y."/>
        </authorList>
    </citation>
    <scope>NUCLEOTIDE SEQUENCE [LARGE SCALE GENOMIC DNA]</scope>
    <source>
        <tissue evidence="1">Leaf</tissue>
    </source>
</reference>
<gene>
    <name evidence="1" type="ORF">DEO72_LG3g614</name>
</gene>
<sequence>MRRTHDGQGIVLFPLAAIWRGVHNMVIACVSGSERGRLGCFTMGEEFVGQDYERDRLVGLDHERVSFVEAQ</sequence>
<dbReference type="AlphaFoldDB" id="A0A4D6LC69"/>
<name>A0A4D6LC69_VIGUN</name>
<dbReference type="EMBL" id="CP039347">
    <property type="protein sequence ID" value="QCD86093.1"/>
    <property type="molecule type" value="Genomic_DNA"/>
</dbReference>
<protein>
    <submittedName>
        <fullName evidence="1">Uncharacterized protein</fullName>
    </submittedName>
</protein>
<accession>A0A4D6LC69</accession>